<dbReference type="InterPro" id="IPR013825">
    <property type="entry name" value="Topo_IA_cen_sub2"/>
</dbReference>
<dbReference type="InterPro" id="IPR006171">
    <property type="entry name" value="TOPRIM_dom"/>
</dbReference>
<feature type="site" description="Interaction with DNA" evidence="8">
    <location>
        <position position="526"/>
    </location>
</feature>
<dbReference type="CDD" id="cd03363">
    <property type="entry name" value="TOPRIM_TopoIA_TopoI"/>
    <property type="match status" value="1"/>
</dbReference>
<comment type="similarity">
    <text evidence="2 8">Belongs to the type IA topoisomerase family.</text>
</comment>
<dbReference type="InterPro" id="IPR023405">
    <property type="entry name" value="Topo_IA_core_domain"/>
</dbReference>
<evidence type="ECO:0000313" key="13">
    <source>
        <dbReference type="Proteomes" id="UP001268542"/>
    </source>
</evidence>
<dbReference type="InterPro" id="IPR028612">
    <property type="entry name" value="Topoisom_1_IA"/>
</dbReference>
<dbReference type="PANTHER" id="PTHR42785">
    <property type="entry name" value="DNA TOPOISOMERASE, TYPE IA, CORE"/>
    <property type="match status" value="1"/>
</dbReference>
<dbReference type="SUPFAM" id="SSF56712">
    <property type="entry name" value="Prokaryotic type I DNA topoisomerase"/>
    <property type="match status" value="1"/>
</dbReference>
<feature type="site" description="Interaction with DNA" evidence="8">
    <location>
        <position position="162"/>
    </location>
</feature>
<dbReference type="Pfam" id="PF13368">
    <property type="entry name" value="Toprim_C_rpt"/>
    <property type="match status" value="4"/>
</dbReference>
<evidence type="ECO:0000256" key="2">
    <source>
        <dbReference type="ARBA" id="ARBA00009446"/>
    </source>
</evidence>
<reference evidence="12 13" key="1">
    <citation type="submission" date="2023-08" db="EMBL/GenBank/DDBJ databases">
        <title>Nocardioides seae sp. nov., a bacterium isolated from a soil.</title>
        <authorList>
            <person name="Wang X."/>
        </authorList>
    </citation>
    <scope>NUCLEOTIDE SEQUENCE [LARGE SCALE GENOMIC DNA]</scope>
    <source>
        <strain evidence="12 13">YZH12</strain>
    </source>
</reference>
<dbReference type="Gene3D" id="1.10.460.10">
    <property type="entry name" value="Topoisomerase I, domain 2"/>
    <property type="match status" value="1"/>
</dbReference>
<evidence type="ECO:0000256" key="1">
    <source>
        <dbReference type="ARBA" id="ARBA00000213"/>
    </source>
</evidence>
<feature type="compositionally biased region" description="Basic residues" evidence="9">
    <location>
        <begin position="869"/>
        <end position="908"/>
    </location>
</feature>
<dbReference type="SMART" id="SM00493">
    <property type="entry name" value="TOPRIM"/>
    <property type="match status" value="1"/>
</dbReference>
<dbReference type="CDD" id="cd00186">
    <property type="entry name" value="TOP1Ac"/>
    <property type="match status" value="1"/>
</dbReference>
<dbReference type="Gene3D" id="1.10.290.10">
    <property type="entry name" value="Topoisomerase I, domain 4"/>
    <property type="match status" value="1"/>
</dbReference>
<dbReference type="SMART" id="SM00437">
    <property type="entry name" value="TOP1Ac"/>
    <property type="match status" value="1"/>
</dbReference>
<comment type="caution">
    <text evidence="12">The sequence shown here is derived from an EMBL/GenBank/DDBJ whole genome shotgun (WGS) entry which is preliminary data.</text>
</comment>
<sequence length="915" mass="99480">MSHKLVIVESPAKARTIAGYLGSGYVVESSIGHIRDLPNNAADTPAKIKDKPWGRLAVDVDNGFQPYYVVPRDKKSHISKLKSLLKDADELFLATDGDREGEAIAWHLLDELKPKNIPVKRMVFHEITKQAIVDAAEHPRELAMDLVEAQETRRILDRLYGYEVSPVLWRKVMSGLSAGRVQSVATRLVVDRESERMRFRVASYWDLEGTFDAGSAHEQRMFPAKIHSVDGARVARGSDFGPDGQLKSASAGKVVHLERARAEGLVAALADTTYDVRSVESKPYKRSPYAPFRTTTLQQEASRKLGMSASTTMSVAQRLYENGFITYMRTDSTTLSDGAVAAARDQVRELYGAEYVPDRPRVYASKVKNAQEAHEAIRPAGDSFRTPAQTRLTGEQFRLYELIWMRTVASQMKDATGQSVTIRLGGAASSGEDVVFSASGRVITFHGFLKAYVEGTDHGAATDDAETRLPAVTEGDAVSAASVSASGHETKPPARYTEATLIKELEEREIGRPSTYASIIGTILNRGYVYKKGTALVPAWLAFSVVRLLTEHFPRQIDYEFTAQMEDVLDEIAAGRSDRNTELAEFYFGSGDVDGLKTLVNELGDIDAKELATFPVPYAGDEETGINLRVGRYGPYLEGPGDDGAGAAKRANVPDDLPPDELTVAKAKELLANPAGEERELGRHPETGLVVVAKNGRFGPYVTELLPEDAPKSAKPRTGSLFGSMSLDTVGIDEAVKLLSLPRVVGTDAEGVEITAQNGRYGPYLKKGTDSRSLTSEDQIFDITVDEALAIYAQPKQRGRGAAKPPLKELGADPVTGEPMVVKDGRFGPYVTDGTTNASLRKDDTVEDLTVERAAELLVERREKDAANPKKKAAKKGAKKAPAKKTAAKKTTAKKAAAKKTTAKKSTAKKTTTAT</sequence>
<proteinExistence type="inferred from homology"/>
<evidence type="ECO:0000256" key="3">
    <source>
        <dbReference type="ARBA" id="ARBA00022723"/>
    </source>
</evidence>
<dbReference type="PROSITE" id="PS00396">
    <property type="entry name" value="TOPO_IA_1"/>
    <property type="match status" value="1"/>
</dbReference>
<keyword evidence="5 8" id="KW-0799">Topoisomerase</keyword>
<feature type="site" description="Interaction with DNA" evidence="8">
    <location>
        <position position="169"/>
    </location>
</feature>
<accession>A0ABU3Q1J3</accession>
<dbReference type="NCBIfam" id="TIGR01051">
    <property type="entry name" value="topA_bact"/>
    <property type="match status" value="1"/>
</dbReference>
<keyword evidence="6 8" id="KW-0238">DNA-binding</keyword>
<comment type="catalytic activity">
    <reaction evidence="1 8">
        <text>ATP-independent breakage of single-stranded DNA, followed by passage and rejoining.</text>
        <dbReference type="EC" id="5.6.2.1"/>
    </reaction>
</comment>
<dbReference type="SMART" id="SM00436">
    <property type="entry name" value="TOP1Bc"/>
    <property type="match status" value="1"/>
</dbReference>
<evidence type="ECO:0000256" key="6">
    <source>
        <dbReference type="ARBA" id="ARBA00023125"/>
    </source>
</evidence>
<evidence type="ECO:0000256" key="5">
    <source>
        <dbReference type="ARBA" id="ARBA00023029"/>
    </source>
</evidence>
<feature type="site" description="Interaction with DNA" evidence="8">
    <location>
        <position position="33"/>
    </location>
</feature>
<feature type="region of interest" description="Disordered" evidence="9">
    <location>
        <begin position="858"/>
        <end position="915"/>
    </location>
</feature>
<evidence type="ECO:0000259" key="11">
    <source>
        <dbReference type="PROSITE" id="PS52039"/>
    </source>
</evidence>
<dbReference type="Pfam" id="PF01751">
    <property type="entry name" value="Toprim"/>
    <property type="match status" value="1"/>
</dbReference>
<dbReference type="EMBL" id="JAVYII010000011">
    <property type="protein sequence ID" value="MDT9595389.1"/>
    <property type="molecule type" value="Genomic_DNA"/>
</dbReference>
<evidence type="ECO:0000256" key="7">
    <source>
        <dbReference type="ARBA" id="ARBA00023235"/>
    </source>
</evidence>
<dbReference type="PROSITE" id="PS52039">
    <property type="entry name" value="TOPO_IA_2"/>
    <property type="match status" value="1"/>
</dbReference>
<keyword evidence="4" id="KW-0460">Magnesium</keyword>
<dbReference type="InterPro" id="IPR005733">
    <property type="entry name" value="TopoI_bac-type"/>
</dbReference>
<dbReference type="Gene3D" id="3.40.50.140">
    <property type="match status" value="1"/>
</dbReference>
<dbReference type="InterPro" id="IPR013826">
    <property type="entry name" value="Topo_IA_cen_sub3"/>
</dbReference>
<dbReference type="PROSITE" id="PS50880">
    <property type="entry name" value="TOPRIM"/>
    <property type="match status" value="1"/>
</dbReference>
<evidence type="ECO:0000256" key="9">
    <source>
        <dbReference type="SAM" id="MobiDB-lite"/>
    </source>
</evidence>
<keyword evidence="13" id="KW-1185">Reference proteome</keyword>
<dbReference type="InterPro" id="IPR000380">
    <property type="entry name" value="Topo_IA"/>
</dbReference>
<dbReference type="RefSeq" id="WP_315736067.1">
    <property type="nucleotide sequence ID" value="NZ_JAVYII010000011.1"/>
</dbReference>
<feature type="site" description="Interaction with DNA" evidence="8">
    <location>
        <position position="329"/>
    </location>
</feature>
<dbReference type="Proteomes" id="UP001268542">
    <property type="component" value="Unassembled WGS sequence"/>
</dbReference>
<gene>
    <name evidence="8 12" type="primary">topA</name>
    <name evidence="12" type="ORF">RDV89_20060</name>
</gene>
<dbReference type="PANTHER" id="PTHR42785:SF1">
    <property type="entry name" value="DNA TOPOISOMERASE"/>
    <property type="match status" value="1"/>
</dbReference>
<keyword evidence="7 8" id="KW-0413">Isomerase</keyword>
<dbReference type="InterPro" id="IPR013497">
    <property type="entry name" value="Topo_IA_cen"/>
</dbReference>
<feature type="region of interest" description="Disordered" evidence="9">
    <location>
        <begin position="797"/>
        <end position="821"/>
    </location>
</feature>
<keyword evidence="3" id="KW-0479">Metal-binding</keyword>
<comment type="subunit">
    <text evidence="8">Monomer.</text>
</comment>
<feature type="region of interest" description="Disordered" evidence="9">
    <location>
        <begin position="639"/>
        <end position="658"/>
    </location>
</feature>
<dbReference type="Gene3D" id="2.70.20.10">
    <property type="entry name" value="Topoisomerase I, domain 3"/>
    <property type="match status" value="1"/>
</dbReference>
<evidence type="ECO:0000259" key="10">
    <source>
        <dbReference type="PROSITE" id="PS50880"/>
    </source>
</evidence>
<evidence type="ECO:0000313" key="12">
    <source>
        <dbReference type="EMBL" id="MDT9595389.1"/>
    </source>
</evidence>
<dbReference type="PRINTS" id="PR00417">
    <property type="entry name" value="PRTPISMRASEI"/>
</dbReference>
<name>A0ABU3Q1J3_9ACTN</name>
<protein>
    <recommendedName>
        <fullName evidence="8">DNA topoisomerase 1</fullName>
        <ecNumber evidence="8">5.6.2.1</ecNumber>
    </recommendedName>
    <alternativeName>
        <fullName evidence="8">DNA topoisomerase I</fullName>
    </alternativeName>
</protein>
<evidence type="ECO:0000256" key="4">
    <source>
        <dbReference type="ARBA" id="ARBA00022842"/>
    </source>
</evidence>
<dbReference type="EC" id="5.6.2.1" evidence="8"/>
<feature type="site" description="Interaction with DNA" evidence="8">
    <location>
        <position position="153"/>
    </location>
</feature>
<comment type="function">
    <text evidence="8">Releases the supercoiling and torsional tension of DNA, which is introduced during the DNA replication and transcription, by transiently cleaving and rejoining one strand of the DNA duplex. Introduces a single-strand break via transesterification at a target site in duplex DNA. The scissile phosphodiester is attacked by the catalytic tyrosine of the enzyme, resulting in the formation of a DNA-(5'-phosphotyrosyl)-enzyme intermediate and the expulsion of a 3'-OH DNA strand. The free DNA strand then undergoes passage around the unbroken strand, thus removing DNA supercoils. Finally, in the religation step, the DNA 3'-OH attacks the covalent intermediate to expel the active-site tyrosine and restore the DNA phosphodiester backbone.</text>
</comment>
<dbReference type="Pfam" id="PF01131">
    <property type="entry name" value="Topoisom_bac"/>
    <property type="match status" value="1"/>
</dbReference>
<dbReference type="InterPro" id="IPR003602">
    <property type="entry name" value="Topo_IA_DNA-bd_dom"/>
</dbReference>
<evidence type="ECO:0000256" key="8">
    <source>
        <dbReference type="HAMAP-Rule" id="MF_00952"/>
    </source>
</evidence>
<dbReference type="HAMAP" id="MF_00952">
    <property type="entry name" value="Topoisom_1_prok"/>
    <property type="match status" value="1"/>
</dbReference>
<feature type="site" description="Interaction with DNA" evidence="8">
    <location>
        <position position="154"/>
    </location>
</feature>
<dbReference type="GO" id="GO:0003917">
    <property type="term" value="F:DNA topoisomerase type I (single strand cut, ATP-independent) activity"/>
    <property type="evidence" value="ECO:0007669"/>
    <property type="project" value="UniProtKB-EC"/>
</dbReference>
<dbReference type="InterPro" id="IPR013824">
    <property type="entry name" value="Topo_IA_cen_sub1"/>
</dbReference>
<dbReference type="InterPro" id="IPR023406">
    <property type="entry name" value="Topo_IA_AS"/>
</dbReference>
<feature type="region of interest" description="Interaction with DNA" evidence="8">
    <location>
        <begin position="177"/>
        <end position="182"/>
    </location>
</feature>
<dbReference type="InterPro" id="IPR025589">
    <property type="entry name" value="Toprim_C_rpt"/>
</dbReference>
<organism evidence="12 13">
    <name type="scientific">Nocardioides imazamoxiresistens</name>
    <dbReference type="NCBI Taxonomy" id="3231893"/>
    <lineage>
        <taxon>Bacteria</taxon>
        <taxon>Bacillati</taxon>
        <taxon>Actinomycetota</taxon>
        <taxon>Actinomycetes</taxon>
        <taxon>Propionibacteriales</taxon>
        <taxon>Nocardioidaceae</taxon>
        <taxon>Nocardioides</taxon>
    </lineage>
</organism>
<feature type="compositionally biased region" description="Basic and acidic residues" evidence="9">
    <location>
        <begin position="858"/>
        <end position="868"/>
    </location>
</feature>
<feature type="domain" description="Topo IA-type catalytic" evidence="11">
    <location>
        <begin position="143"/>
        <end position="594"/>
    </location>
</feature>
<feature type="domain" description="Toprim" evidence="10">
    <location>
        <begin position="3"/>
        <end position="127"/>
    </location>
</feature>
<dbReference type="InterPro" id="IPR003601">
    <property type="entry name" value="Topo_IA_2"/>
</dbReference>
<feature type="site" description="Interaction with DNA" evidence="8">
    <location>
        <position position="157"/>
    </location>
</feature>
<feature type="active site" description="O-(5'-phospho-DNA)-tyrosine intermediate" evidence="8">
    <location>
        <position position="327"/>
    </location>
</feature>
<dbReference type="InterPro" id="IPR034149">
    <property type="entry name" value="TOPRIM_TopoI"/>
</dbReference>